<comment type="caution">
    <text evidence="4">The sequence shown here is derived from an EMBL/GenBank/DDBJ whole genome shotgun (WGS) entry which is preliminary data.</text>
</comment>
<keyword evidence="1" id="KW-0808">Transferase</keyword>
<dbReference type="EMBL" id="CAJVSB020000198">
    <property type="protein sequence ID" value="CAH2042842.1"/>
    <property type="molecule type" value="Genomic_DNA"/>
</dbReference>
<gene>
    <name evidence="4" type="ORF">TAV2_LOCUS4810</name>
</gene>
<dbReference type="Proteomes" id="UP000836841">
    <property type="component" value="Unassembled WGS sequence"/>
</dbReference>
<name>A0AAU9RM43_THLAR</name>
<dbReference type="GO" id="GO:0019150">
    <property type="term" value="F:D-ribulokinase activity"/>
    <property type="evidence" value="ECO:0007669"/>
    <property type="project" value="TreeGrafter"/>
</dbReference>
<dbReference type="Pfam" id="PF02782">
    <property type="entry name" value="FGGY_C"/>
    <property type="match status" value="1"/>
</dbReference>
<dbReference type="InterPro" id="IPR043129">
    <property type="entry name" value="ATPase_NBD"/>
</dbReference>
<keyword evidence="5" id="KW-1185">Reference proteome</keyword>
<proteinExistence type="predicted"/>
<dbReference type="InterPro" id="IPR018485">
    <property type="entry name" value="FGGY_C"/>
</dbReference>
<evidence type="ECO:0000256" key="1">
    <source>
        <dbReference type="ARBA" id="ARBA00022679"/>
    </source>
</evidence>
<evidence type="ECO:0000313" key="4">
    <source>
        <dbReference type="EMBL" id="CAH2042842.1"/>
    </source>
</evidence>
<evidence type="ECO:0000259" key="3">
    <source>
        <dbReference type="Pfam" id="PF02782"/>
    </source>
</evidence>
<dbReference type="SUPFAM" id="SSF53067">
    <property type="entry name" value="Actin-like ATPase domain"/>
    <property type="match status" value="1"/>
</dbReference>
<dbReference type="GO" id="GO:0005737">
    <property type="term" value="C:cytoplasm"/>
    <property type="evidence" value="ECO:0007669"/>
    <property type="project" value="TreeGrafter"/>
</dbReference>
<evidence type="ECO:0000313" key="5">
    <source>
        <dbReference type="Proteomes" id="UP000836841"/>
    </source>
</evidence>
<evidence type="ECO:0000256" key="2">
    <source>
        <dbReference type="ARBA" id="ARBA00022777"/>
    </source>
</evidence>
<reference evidence="4 5" key="1">
    <citation type="submission" date="2022-03" db="EMBL/GenBank/DDBJ databases">
        <authorList>
            <person name="Nunn A."/>
            <person name="Chopra R."/>
            <person name="Nunn A."/>
            <person name="Contreras Garrido A."/>
        </authorList>
    </citation>
    <scope>NUCLEOTIDE SEQUENCE [LARGE SCALE GENOMIC DNA]</scope>
</reference>
<sequence length="242" mass="25807">MRRSVAFPGHALGSGLTSAAAKARNFELGLVPGIPVGTSLIDAHAGGVGVMESAPALGFKSEEFEKEAICHRMVLVCGTSTCHMAISKSKLFIPGVWGPFWSAMIPEYWLTEGGQSATGALLDHIIENHVASPHLANRAASQGISLFQLLNKILDSMMLVQKSPFLAALTKDIHILPDFHGNRSPLADPKSSGIISGLTLDTSEKQLALQYLAAIQGIAYGTRHIVEHCNAHGHKVGIMFHN</sequence>
<dbReference type="GO" id="GO:0019321">
    <property type="term" value="P:pentose metabolic process"/>
    <property type="evidence" value="ECO:0007669"/>
    <property type="project" value="TreeGrafter"/>
</dbReference>
<organism evidence="4 5">
    <name type="scientific">Thlaspi arvense</name>
    <name type="common">Field penny-cress</name>
    <dbReference type="NCBI Taxonomy" id="13288"/>
    <lineage>
        <taxon>Eukaryota</taxon>
        <taxon>Viridiplantae</taxon>
        <taxon>Streptophyta</taxon>
        <taxon>Embryophyta</taxon>
        <taxon>Tracheophyta</taxon>
        <taxon>Spermatophyta</taxon>
        <taxon>Magnoliopsida</taxon>
        <taxon>eudicotyledons</taxon>
        <taxon>Gunneridae</taxon>
        <taxon>Pentapetalae</taxon>
        <taxon>rosids</taxon>
        <taxon>malvids</taxon>
        <taxon>Brassicales</taxon>
        <taxon>Brassicaceae</taxon>
        <taxon>Thlaspideae</taxon>
        <taxon>Thlaspi</taxon>
    </lineage>
</organism>
<dbReference type="AlphaFoldDB" id="A0AAU9RM43"/>
<dbReference type="PANTHER" id="PTHR43435">
    <property type="entry name" value="RIBULOKINASE"/>
    <property type="match status" value="1"/>
</dbReference>
<protein>
    <recommendedName>
        <fullName evidence="3">Carbohydrate kinase FGGY C-terminal domain-containing protein</fullName>
    </recommendedName>
</protein>
<keyword evidence="2" id="KW-0418">Kinase</keyword>
<dbReference type="PANTHER" id="PTHR43435:SF4">
    <property type="entry name" value="FGGY CARBOHYDRATE KINASE DOMAIN-CONTAINING PROTEIN"/>
    <property type="match status" value="1"/>
</dbReference>
<feature type="domain" description="Carbohydrate kinase FGGY C-terminal" evidence="3">
    <location>
        <begin position="74"/>
        <end position="236"/>
    </location>
</feature>
<dbReference type="Gene3D" id="3.30.420.40">
    <property type="match status" value="1"/>
</dbReference>
<accession>A0AAU9RM43</accession>